<evidence type="ECO:0008006" key="4">
    <source>
        <dbReference type="Google" id="ProtNLM"/>
    </source>
</evidence>
<evidence type="ECO:0000313" key="2">
    <source>
        <dbReference type="EMBL" id="EHO63693.1"/>
    </source>
</evidence>
<organism evidence="2 3">
    <name type="scientific">Dialister succinatiphilus YIT 11850</name>
    <dbReference type="NCBI Taxonomy" id="742743"/>
    <lineage>
        <taxon>Bacteria</taxon>
        <taxon>Bacillati</taxon>
        <taxon>Bacillota</taxon>
        <taxon>Negativicutes</taxon>
        <taxon>Veillonellales</taxon>
        <taxon>Veillonellaceae</taxon>
        <taxon>Dialister</taxon>
    </lineage>
</organism>
<gene>
    <name evidence="2" type="ORF">HMPREF9453_00384</name>
</gene>
<feature type="chain" id="PRO_5003549673" description="Alginate export domain-containing protein" evidence="1">
    <location>
        <begin position="22"/>
        <end position="376"/>
    </location>
</feature>
<reference evidence="2 3" key="1">
    <citation type="submission" date="2011-11" db="EMBL/GenBank/DDBJ databases">
        <title>The Genome Sequence of Dialister succinatiphilus YIT 11850.</title>
        <authorList>
            <consortium name="The Broad Institute Genome Sequencing Platform"/>
            <person name="Earl A."/>
            <person name="Ward D."/>
            <person name="Feldgarden M."/>
            <person name="Gevers D."/>
            <person name="Morotomi M."/>
            <person name="Young S.K."/>
            <person name="Zeng Q."/>
            <person name="Gargeya S."/>
            <person name="Fitzgerald M."/>
            <person name="Haas B."/>
            <person name="Abouelleil A."/>
            <person name="Alvarado L."/>
            <person name="Arachchi H.M."/>
            <person name="Berlin A."/>
            <person name="Brown A."/>
            <person name="Chapman S.B."/>
            <person name="Dunbar C."/>
            <person name="Gearin G."/>
            <person name="Goldberg J."/>
            <person name="Griggs A."/>
            <person name="Gujja S."/>
            <person name="Heiman D."/>
            <person name="Howarth C."/>
            <person name="Lui A."/>
            <person name="MacDonald P.J.P."/>
            <person name="Montmayeur A."/>
            <person name="Murphy C."/>
            <person name="Neiman D."/>
            <person name="Pearson M."/>
            <person name="Priest M."/>
            <person name="Roberts A."/>
            <person name="Saif S."/>
            <person name="Shea T."/>
            <person name="Sisk P."/>
            <person name="Stolte C."/>
            <person name="Sykes S."/>
            <person name="Wortman J."/>
            <person name="Nusbaum C."/>
            <person name="Birren B."/>
        </authorList>
    </citation>
    <scope>NUCLEOTIDE SEQUENCE [LARGE SCALE GENOMIC DNA]</scope>
    <source>
        <strain evidence="2 3">YIT 11850</strain>
    </source>
</reference>
<dbReference type="HOGENOM" id="CLU_717451_0_0_9"/>
<feature type="signal peptide" evidence="1">
    <location>
        <begin position="1"/>
        <end position="21"/>
    </location>
</feature>
<evidence type="ECO:0000313" key="3">
    <source>
        <dbReference type="Proteomes" id="UP000003277"/>
    </source>
</evidence>
<comment type="caution">
    <text evidence="2">The sequence shown here is derived from an EMBL/GenBank/DDBJ whole genome shotgun (WGS) entry which is preliminary data.</text>
</comment>
<dbReference type="OrthoDB" id="1662798at2"/>
<dbReference type="Proteomes" id="UP000003277">
    <property type="component" value="Unassembled WGS sequence"/>
</dbReference>
<dbReference type="EMBL" id="ADLT01000012">
    <property type="protein sequence ID" value="EHO63693.1"/>
    <property type="molecule type" value="Genomic_DNA"/>
</dbReference>
<keyword evidence="1" id="KW-0732">Signal</keyword>
<dbReference type="eggNOG" id="ENOG5032RVY">
    <property type="taxonomic scope" value="Bacteria"/>
</dbReference>
<dbReference type="RefSeq" id="WP_008858890.1">
    <property type="nucleotide sequence ID" value="NZ_JH591187.1"/>
</dbReference>
<name>H1CYE6_9FIRM</name>
<dbReference type="AlphaFoldDB" id="H1CYE6"/>
<accession>H1CYE6</accession>
<proteinExistence type="predicted"/>
<sequence>MWKRMVLSMLLACLPWSFCHGESPVPEDMGNLEKAGAALEKQEEKVPWFEIHGDYRWLYGNGRFRGKALSPKSGTWKRQDEKVTMETRRFRLFPVLRLTPHLLLKTALEDNRIDQGPGSSHHLFLSRAYLQYENESLKMEAGRLNYYLMDGDLLDKKMDGFRIRYGHDDEGPGRSVFFYGRTAEDRSKSRKVLVLENKRTLGKWLIHSAYADFRAIHGHKESIPVLSPSGKSGERFDRQQVGVVKGAYSPNEDWTFSVDYVLSHGYHEKDHFSETKPGYVAAAMYGEADPKRAGSYEVWVRYYHLPSSALLAPTMDADTTFFRRMGFSGWGARLDFVPVKGLVWALEGFSLKNRSSGIVTGDFHEYVLGTSVTAYF</sequence>
<protein>
    <recommendedName>
        <fullName evidence="4">Alginate export domain-containing protein</fullName>
    </recommendedName>
</protein>
<dbReference type="PATRIC" id="fig|742743.3.peg.395"/>
<evidence type="ECO:0000256" key="1">
    <source>
        <dbReference type="SAM" id="SignalP"/>
    </source>
</evidence>
<keyword evidence="3" id="KW-1185">Reference proteome</keyword>